<dbReference type="AlphaFoldDB" id="A0A6C0AYU3"/>
<sequence>MHERNPSFIIIDIEGKMPSKEIKAMMMKNALEKINKEEFILRKFVNYIYYFFSYYFPFLRILFCKKYKITQIIVFEKKEFVSLAKTELYLYDKGIYFNKLLVPYENILSFGEKQGYLILEIFAKADFEDTKVSISLNDSIIKMAFKTENVNSLFKNVRINMFYHIKYNQVNEKVIDYYYLEKKKN</sequence>
<keyword evidence="1" id="KW-0812">Transmembrane</keyword>
<feature type="transmembrane region" description="Helical" evidence="1">
    <location>
        <begin position="47"/>
        <end position="63"/>
    </location>
</feature>
<keyword evidence="1" id="KW-1133">Transmembrane helix</keyword>
<keyword evidence="1" id="KW-0472">Membrane</keyword>
<evidence type="ECO:0000313" key="2">
    <source>
        <dbReference type="EMBL" id="QHS85022.1"/>
    </source>
</evidence>
<organism evidence="2">
    <name type="scientific">viral metagenome</name>
    <dbReference type="NCBI Taxonomy" id="1070528"/>
    <lineage>
        <taxon>unclassified sequences</taxon>
        <taxon>metagenomes</taxon>
        <taxon>organismal metagenomes</taxon>
    </lineage>
</organism>
<name>A0A6C0AYU3_9ZZZZ</name>
<dbReference type="EMBL" id="MN739039">
    <property type="protein sequence ID" value="QHS85022.1"/>
    <property type="molecule type" value="Genomic_DNA"/>
</dbReference>
<proteinExistence type="predicted"/>
<evidence type="ECO:0000256" key="1">
    <source>
        <dbReference type="SAM" id="Phobius"/>
    </source>
</evidence>
<reference evidence="2" key="1">
    <citation type="journal article" date="2020" name="Nature">
        <title>Giant virus diversity and host interactions through global metagenomics.</title>
        <authorList>
            <person name="Schulz F."/>
            <person name="Roux S."/>
            <person name="Paez-Espino D."/>
            <person name="Jungbluth S."/>
            <person name="Walsh D.A."/>
            <person name="Denef V.J."/>
            <person name="McMahon K.D."/>
            <person name="Konstantinidis K.T."/>
            <person name="Eloe-Fadrosh E.A."/>
            <person name="Kyrpides N.C."/>
            <person name="Woyke T."/>
        </authorList>
    </citation>
    <scope>NUCLEOTIDE SEQUENCE</scope>
    <source>
        <strain evidence="2">GVMAG-M-3300009182-67</strain>
    </source>
</reference>
<accession>A0A6C0AYU3</accession>
<protein>
    <submittedName>
        <fullName evidence="2">Uncharacterized protein</fullName>
    </submittedName>
</protein>